<dbReference type="Gene3D" id="3.40.50.11600">
    <property type="match status" value="1"/>
</dbReference>
<keyword evidence="4" id="KW-1185">Reference proteome</keyword>
<sequence>MEPYVDGFVDTPVGFIPRVRTSLLASDWLGVAGARIGFTRANYKVVPGLYCVGDPTPDSPVLVTCNYKLTFDAVRTELSDIDAWILVVDTRGINVWCAAGKNLFSTHEIILSVNAARLGEVVAHRNLVLPQLGATGVTAHMVKKGCGFKVEYGPIRAEDLPAYLANGNQADQDMRMVTFPLKERAVLIPVEIFLLWKLLAWTILAAFLLSGIGPDIFSLAAAWSRGTAAITATLFGILAGCAVVPLMLNQLPWRQFWPKGVLTGAVAGLLCVMFFAGSLGWLASIALALWTTAVSSYLAMNFTGSTPYTSPSGVEAEMRKGLPLQAGAATLGIIGWLIAPFI</sequence>
<dbReference type="Pfam" id="PF03599">
    <property type="entry name" value="CdhD"/>
    <property type="match status" value="1"/>
</dbReference>
<keyword evidence="1" id="KW-0472">Membrane</keyword>
<dbReference type="EMBL" id="AP024485">
    <property type="protein sequence ID" value="BCS87851.1"/>
    <property type="molecule type" value="Genomic_DNA"/>
</dbReference>
<name>A0ABM7P4M3_9BACT</name>
<dbReference type="NCBIfam" id="NF040863">
    <property type="entry name" value="HgcA_corrinoid"/>
    <property type="match status" value="1"/>
</dbReference>
<evidence type="ECO:0000313" key="4">
    <source>
        <dbReference type="Proteomes" id="UP001053296"/>
    </source>
</evidence>
<feature type="transmembrane region" description="Helical" evidence="1">
    <location>
        <begin position="228"/>
        <end position="248"/>
    </location>
</feature>
<gene>
    <name evidence="3" type="ORF">PSDVSF_10930</name>
</gene>
<feature type="transmembrane region" description="Helical" evidence="1">
    <location>
        <begin position="321"/>
        <end position="339"/>
    </location>
</feature>
<protein>
    <recommendedName>
        <fullName evidence="2">CO dehydrogenase/acetyl-CoA synthase delta subunit TIM barrel domain-containing protein</fullName>
    </recommendedName>
</protein>
<feature type="domain" description="CO dehydrogenase/acetyl-CoA synthase delta subunit TIM barrel" evidence="2">
    <location>
        <begin position="44"/>
        <end position="156"/>
    </location>
</feature>
<accession>A0ABM7P4M3</accession>
<dbReference type="Proteomes" id="UP001053296">
    <property type="component" value="Chromosome"/>
</dbReference>
<dbReference type="InterPro" id="IPR016041">
    <property type="entry name" value="Ac-CoA_synth_d_su_TIM-brl"/>
</dbReference>
<evidence type="ECO:0000259" key="2">
    <source>
        <dbReference type="Pfam" id="PF03599"/>
    </source>
</evidence>
<feature type="transmembrane region" description="Helical" evidence="1">
    <location>
        <begin position="282"/>
        <end position="300"/>
    </location>
</feature>
<reference evidence="3" key="1">
    <citation type="journal article" date="2022" name="Arch. Microbiol.">
        <title>Pseudodesulfovibrio sediminis sp. nov., a mesophilic and neutrophilic sulfate-reducing bacterium isolated from sediment of a brackish lake.</title>
        <authorList>
            <person name="Takahashi A."/>
            <person name="Kojima H."/>
            <person name="Watanabe M."/>
            <person name="Fukui M."/>
        </authorList>
    </citation>
    <scope>NUCLEOTIDE SEQUENCE</scope>
    <source>
        <strain evidence="3">SF6</strain>
    </source>
</reference>
<organism evidence="3 4">
    <name type="scientific">Pseudodesulfovibrio sediminis</name>
    <dbReference type="NCBI Taxonomy" id="2810563"/>
    <lineage>
        <taxon>Bacteria</taxon>
        <taxon>Pseudomonadati</taxon>
        <taxon>Thermodesulfobacteriota</taxon>
        <taxon>Desulfovibrionia</taxon>
        <taxon>Desulfovibrionales</taxon>
        <taxon>Desulfovibrionaceae</taxon>
    </lineage>
</organism>
<evidence type="ECO:0000313" key="3">
    <source>
        <dbReference type="EMBL" id="BCS87851.1"/>
    </source>
</evidence>
<proteinExistence type="predicted"/>
<keyword evidence="1" id="KW-0812">Transmembrane</keyword>
<feature type="transmembrane region" description="Helical" evidence="1">
    <location>
        <begin position="260"/>
        <end position="276"/>
    </location>
</feature>
<keyword evidence="1" id="KW-1133">Transmembrane helix</keyword>
<evidence type="ECO:0000256" key="1">
    <source>
        <dbReference type="SAM" id="Phobius"/>
    </source>
</evidence>